<evidence type="ECO:0000313" key="1">
    <source>
        <dbReference type="EMBL" id="JAH99216.1"/>
    </source>
</evidence>
<accession>A0A0E9X9S9</accession>
<dbReference type="EMBL" id="GBXM01009361">
    <property type="protein sequence ID" value="JAH99216.1"/>
    <property type="molecule type" value="Transcribed_RNA"/>
</dbReference>
<organism evidence="1">
    <name type="scientific">Anguilla anguilla</name>
    <name type="common">European freshwater eel</name>
    <name type="synonym">Muraena anguilla</name>
    <dbReference type="NCBI Taxonomy" id="7936"/>
    <lineage>
        <taxon>Eukaryota</taxon>
        <taxon>Metazoa</taxon>
        <taxon>Chordata</taxon>
        <taxon>Craniata</taxon>
        <taxon>Vertebrata</taxon>
        <taxon>Euteleostomi</taxon>
        <taxon>Actinopterygii</taxon>
        <taxon>Neopterygii</taxon>
        <taxon>Teleostei</taxon>
        <taxon>Anguilliformes</taxon>
        <taxon>Anguillidae</taxon>
        <taxon>Anguilla</taxon>
    </lineage>
</organism>
<reference evidence="1" key="2">
    <citation type="journal article" date="2015" name="Fish Shellfish Immunol.">
        <title>Early steps in the European eel (Anguilla anguilla)-Vibrio vulnificus interaction in the gills: Role of the RtxA13 toxin.</title>
        <authorList>
            <person name="Callol A."/>
            <person name="Pajuelo D."/>
            <person name="Ebbesson L."/>
            <person name="Teles M."/>
            <person name="MacKenzie S."/>
            <person name="Amaro C."/>
        </authorList>
    </citation>
    <scope>NUCLEOTIDE SEQUENCE</scope>
</reference>
<name>A0A0E9X9S9_ANGAN</name>
<dbReference type="AlphaFoldDB" id="A0A0E9X9S9"/>
<proteinExistence type="predicted"/>
<protein>
    <submittedName>
        <fullName evidence="1">Uncharacterized protein</fullName>
    </submittedName>
</protein>
<sequence length="16" mass="1633">MSGSRNIPQSLSVSAV</sequence>
<reference evidence="1" key="1">
    <citation type="submission" date="2014-11" db="EMBL/GenBank/DDBJ databases">
        <authorList>
            <person name="Amaro Gonzalez C."/>
        </authorList>
    </citation>
    <scope>NUCLEOTIDE SEQUENCE</scope>
</reference>